<feature type="region of interest" description="Disordered" evidence="7">
    <location>
        <begin position="1"/>
        <end position="56"/>
    </location>
</feature>
<keyword evidence="10" id="KW-1185">Reference proteome</keyword>
<evidence type="ECO:0000313" key="10">
    <source>
        <dbReference type="Proteomes" id="UP001552427"/>
    </source>
</evidence>
<evidence type="ECO:0000256" key="3">
    <source>
        <dbReference type="ARBA" id="ARBA00022475"/>
    </source>
</evidence>
<dbReference type="Proteomes" id="UP001552427">
    <property type="component" value="Unassembled WGS sequence"/>
</dbReference>
<evidence type="ECO:0000313" key="9">
    <source>
        <dbReference type="EMBL" id="MEV4292345.1"/>
    </source>
</evidence>
<keyword evidence="5 8" id="KW-1133">Transmembrane helix</keyword>
<organism evidence="9 10">
    <name type="scientific">Nonomuraea bangladeshensis</name>
    <dbReference type="NCBI Taxonomy" id="404385"/>
    <lineage>
        <taxon>Bacteria</taxon>
        <taxon>Bacillati</taxon>
        <taxon>Actinomycetota</taxon>
        <taxon>Actinomycetes</taxon>
        <taxon>Streptosporangiales</taxon>
        <taxon>Streptosporangiaceae</taxon>
        <taxon>Nonomuraea</taxon>
    </lineage>
</organism>
<dbReference type="InterPro" id="IPR005614">
    <property type="entry name" value="NrfD-like"/>
</dbReference>
<comment type="similarity">
    <text evidence="2">Belongs to the NrfD family.</text>
</comment>
<evidence type="ECO:0000256" key="1">
    <source>
        <dbReference type="ARBA" id="ARBA00004651"/>
    </source>
</evidence>
<evidence type="ECO:0000256" key="6">
    <source>
        <dbReference type="ARBA" id="ARBA00023136"/>
    </source>
</evidence>
<feature type="transmembrane region" description="Helical" evidence="8">
    <location>
        <begin position="85"/>
        <end position="107"/>
    </location>
</feature>
<keyword evidence="4 8" id="KW-0812">Transmembrane</keyword>
<protein>
    <submittedName>
        <fullName evidence="9">NrfD/PsrC family molybdoenzyme membrane anchor subunit</fullName>
    </submittedName>
</protein>
<name>A0ABV3HJR4_9ACTN</name>
<feature type="transmembrane region" description="Helical" evidence="8">
    <location>
        <begin position="193"/>
        <end position="216"/>
    </location>
</feature>
<keyword evidence="6 8" id="KW-0472">Membrane</keyword>
<feature type="transmembrane region" description="Helical" evidence="8">
    <location>
        <begin position="157"/>
        <end position="181"/>
    </location>
</feature>
<evidence type="ECO:0000256" key="2">
    <source>
        <dbReference type="ARBA" id="ARBA00008929"/>
    </source>
</evidence>
<evidence type="ECO:0000256" key="7">
    <source>
        <dbReference type="SAM" id="MobiDB-lite"/>
    </source>
</evidence>
<comment type="caution">
    <text evidence="9">The sequence shown here is derived from an EMBL/GenBank/DDBJ whole genome shotgun (WGS) entry which is preliminary data.</text>
</comment>
<dbReference type="Gene3D" id="1.20.1630.10">
    <property type="entry name" value="Formate dehydrogenase/DMSO reductase domain"/>
    <property type="match status" value="1"/>
</dbReference>
<evidence type="ECO:0000256" key="4">
    <source>
        <dbReference type="ARBA" id="ARBA00022692"/>
    </source>
</evidence>
<sequence length="364" mass="37708">MSEDRPGDQTDVRMDDDLALRPEREAVVGSAGGREPRGDGRRDKREGRWRGERRRGERAMVPEADFRSYYGLPVLNEPTWHDYDIAGYLFLGGLAGASSILGEAAELTGRPLLARAGKVGALCAIGGSFYALIHDLGKPARFVNMLRVFKVTSPMSVGTWILSAYGPQAGLAAVTAVTGLFPRLGRAASAGAGLTGAAVATYTAVLVADTAVPLWHDGHRELPLLFAGSAMAAAGGLGLLAAPLAEAGPARGTALLGTALEAAAALRMERRLGPVAEPLKQGKGRLARLGEVLSAAGALLGATAGRRSRGAAVVAGAALLAGSACTRFGVFHAGVASANDPAYTVEPQRARLAARERQENGVRE</sequence>
<comment type="subcellular location">
    <subcellularLocation>
        <location evidence="1">Cell membrane</location>
        <topology evidence="1">Multi-pass membrane protein</topology>
    </subcellularLocation>
</comment>
<accession>A0ABV3HJR4</accession>
<keyword evidence="3" id="KW-1003">Cell membrane</keyword>
<evidence type="ECO:0000256" key="5">
    <source>
        <dbReference type="ARBA" id="ARBA00022989"/>
    </source>
</evidence>
<feature type="transmembrane region" description="Helical" evidence="8">
    <location>
        <begin position="119"/>
        <end position="137"/>
    </location>
</feature>
<reference evidence="9 10" key="1">
    <citation type="submission" date="2024-06" db="EMBL/GenBank/DDBJ databases">
        <title>The Natural Products Discovery Center: Release of the First 8490 Sequenced Strains for Exploring Actinobacteria Biosynthetic Diversity.</title>
        <authorList>
            <person name="Kalkreuter E."/>
            <person name="Kautsar S.A."/>
            <person name="Yang D."/>
            <person name="Bader C.D."/>
            <person name="Teijaro C.N."/>
            <person name="Fluegel L."/>
            <person name="Davis C.M."/>
            <person name="Simpson J.R."/>
            <person name="Lauterbach L."/>
            <person name="Steele A.D."/>
            <person name="Gui C."/>
            <person name="Meng S."/>
            <person name="Li G."/>
            <person name="Viehrig K."/>
            <person name="Ye F."/>
            <person name="Su P."/>
            <person name="Kiefer A.F."/>
            <person name="Nichols A."/>
            <person name="Cepeda A.J."/>
            <person name="Yan W."/>
            <person name="Fan B."/>
            <person name="Jiang Y."/>
            <person name="Adhikari A."/>
            <person name="Zheng C.-J."/>
            <person name="Schuster L."/>
            <person name="Cowan T.M."/>
            <person name="Smanski M.J."/>
            <person name="Chevrette M.G."/>
            <person name="De Carvalho L.P.S."/>
            <person name="Shen B."/>
        </authorList>
    </citation>
    <scope>NUCLEOTIDE SEQUENCE [LARGE SCALE GENOMIC DNA]</scope>
    <source>
        <strain evidence="9 10">NPDC049574</strain>
    </source>
</reference>
<feature type="compositionally biased region" description="Basic and acidic residues" evidence="7">
    <location>
        <begin position="34"/>
        <end position="56"/>
    </location>
</feature>
<dbReference type="InterPro" id="IPR052049">
    <property type="entry name" value="Electron_transfer_protein"/>
</dbReference>
<feature type="compositionally biased region" description="Basic and acidic residues" evidence="7">
    <location>
        <begin position="1"/>
        <end position="26"/>
    </location>
</feature>
<dbReference type="PANTHER" id="PTHR34856:SF2">
    <property type="entry name" value="PROTEIN NRFD"/>
    <property type="match status" value="1"/>
</dbReference>
<proteinExistence type="inferred from homology"/>
<gene>
    <name evidence="9" type="primary">nrfD</name>
    <name evidence="9" type="ORF">AB0K40_43130</name>
</gene>
<dbReference type="PANTHER" id="PTHR34856">
    <property type="entry name" value="PROTEIN NRFD"/>
    <property type="match status" value="1"/>
</dbReference>
<feature type="transmembrane region" description="Helical" evidence="8">
    <location>
        <begin position="222"/>
        <end position="242"/>
    </location>
</feature>
<evidence type="ECO:0000256" key="8">
    <source>
        <dbReference type="SAM" id="Phobius"/>
    </source>
</evidence>
<dbReference type="Pfam" id="PF03916">
    <property type="entry name" value="NrfD"/>
    <property type="match status" value="1"/>
</dbReference>
<dbReference type="EMBL" id="JBFARM010000018">
    <property type="protein sequence ID" value="MEV4292345.1"/>
    <property type="molecule type" value="Genomic_DNA"/>
</dbReference>